<comment type="caution">
    <text evidence="3">The sequence shown here is derived from an EMBL/GenBank/DDBJ whole genome shotgun (WGS) entry which is preliminary data.</text>
</comment>
<organism evidence="3 4">
    <name type="scientific">Desulfosalsimonas propionicica</name>
    <dbReference type="NCBI Taxonomy" id="332175"/>
    <lineage>
        <taxon>Bacteria</taxon>
        <taxon>Pseudomonadati</taxon>
        <taxon>Thermodesulfobacteriota</taxon>
        <taxon>Desulfobacteria</taxon>
        <taxon>Desulfobacterales</taxon>
        <taxon>Desulfosalsimonadaceae</taxon>
        <taxon>Desulfosalsimonas</taxon>
    </lineage>
</organism>
<dbReference type="PANTHER" id="PTHR43542:SF1">
    <property type="entry name" value="METHYLTRANSFERASE"/>
    <property type="match status" value="1"/>
</dbReference>
<dbReference type="InterPro" id="IPR004398">
    <property type="entry name" value="RNA_MeTrfase_RsmD"/>
</dbReference>
<gene>
    <name evidence="3" type="ORF">HNR65_000414</name>
</gene>
<dbReference type="InterPro" id="IPR002052">
    <property type="entry name" value="DNA_methylase_N6_adenine_CS"/>
</dbReference>
<dbReference type="CDD" id="cd02440">
    <property type="entry name" value="AdoMet_MTases"/>
    <property type="match status" value="1"/>
</dbReference>
<name>A0A7W0C6P0_9BACT</name>
<dbReference type="Gene3D" id="3.40.50.150">
    <property type="entry name" value="Vaccinia Virus protein VP39"/>
    <property type="match status" value="1"/>
</dbReference>
<dbReference type="EC" id="2.1.1.171" evidence="3"/>
<dbReference type="PIRSF" id="PIRSF004553">
    <property type="entry name" value="CHP00095"/>
    <property type="match status" value="1"/>
</dbReference>
<protein>
    <submittedName>
        <fullName evidence="3">16S rRNA (Guanine966-N2)-methyltransferase</fullName>
        <ecNumber evidence="3">2.1.1.171</ecNumber>
    </submittedName>
</protein>
<accession>A0A7W0C6P0</accession>
<dbReference type="SUPFAM" id="SSF53335">
    <property type="entry name" value="S-adenosyl-L-methionine-dependent methyltransferases"/>
    <property type="match status" value="1"/>
</dbReference>
<dbReference type="InterPro" id="IPR029063">
    <property type="entry name" value="SAM-dependent_MTases_sf"/>
</dbReference>
<evidence type="ECO:0000256" key="2">
    <source>
        <dbReference type="ARBA" id="ARBA00022679"/>
    </source>
</evidence>
<dbReference type="PROSITE" id="PS00092">
    <property type="entry name" value="N6_MTASE"/>
    <property type="match status" value="1"/>
</dbReference>
<dbReference type="GO" id="GO:0052913">
    <property type="term" value="F:16S rRNA (guanine(966)-N(2))-methyltransferase activity"/>
    <property type="evidence" value="ECO:0007669"/>
    <property type="project" value="UniProtKB-EC"/>
</dbReference>
<dbReference type="RefSeq" id="WP_181549773.1">
    <property type="nucleotide sequence ID" value="NZ_JACDUS010000001.1"/>
</dbReference>
<keyword evidence="4" id="KW-1185">Reference proteome</keyword>
<dbReference type="Proteomes" id="UP000525298">
    <property type="component" value="Unassembled WGS sequence"/>
</dbReference>
<dbReference type="Pfam" id="PF03602">
    <property type="entry name" value="Cons_hypoth95"/>
    <property type="match status" value="1"/>
</dbReference>
<sequence length="197" mass="20862">MKIIAGKNRGRNLFSLPDRTTRPTSGKVREAVFNICAGRVPGARVADLFAGTGAFGLEALSRGAGYAVFVESERRAVATIEKNVAACRAEQQSRVLCRNILQDPGFLSSTGLFFDLVFLDPPYNAGALEPAIKNLAAGGVLAPKALVIIEHAPADPLPDNLFGLQCTDQRKYGKTIVSFLSNMVANGKSDTGPSPGK</sequence>
<reference evidence="3 4" key="1">
    <citation type="submission" date="2020-07" db="EMBL/GenBank/DDBJ databases">
        <title>Genomic Encyclopedia of Type Strains, Phase IV (KMG-IV): sequencing the most valuable type-strain genomes for metagenomic binning, comparative biology and taxonomic classification.</title>
        <authorList>
            <person name="Goeker M."/>
        </authorList>
    </citation>
    <scope>NUCLEOTIDE SEQUENCE [LARGE SCALE GENOMIC DNA]</scope>
    <source>
        <strain evidence="3 4">DSM 17721</strain>
    </source>
</reference>
<keyword evidence="1 3" id="KW-0489">Methyltransferase</keyword>
<evidence type="ECO:0000256" key="1">
    <source>
        <dbReference type="ARBA" id="ARBA00022603"/>
    </source>
</evidence>
<evidence type="ECO:0000313" key="4">
    <source>
        <dbReference type="Proteomes" id="UP000525298"/>
    </source>
</evidence>
<dbReference type="GO" id="GO:0003676">
    <property type="term" value="F:nucleic acid binding"/>
    <property type="evidence" value="ECO:0007669"/>
    <property type="project" value="InterPro"/>
</dbReference>
<keyword evidence="2 3" id="KW-0808">Transferase</keyword>
<dbReference type="AlphaFoldDB" id="A0A7W0C6P0"/>
<proteinExistence type="predicted"/>
<dbReference type="PANTHER" id="PTHR43542">
    <property type="entry name" value="METHYLTRANSFERASE"/>
    <property type="match status" value="1"/>
</dbReference>
<dbReference type="NCBIfam" id="TIGR00095">
    <property type="entry name" value="16S rRNA (guanine(966)-N(2))-methyltransferase RsmD"/>
    <property type="match status" value="1"/>
</dbReference>
<evidence type="ECO:0000313" key="3">
    <source>
        <dbReference type="EMBL" id="MBA2880107.1"/>
    </source>
</evidence>
<dbReference type="EMBL" id="JACDUS010000001">
    <property type="protein sequence ID" value="MBA2880107.1"/>
    <property type="molecule type" value="Genomic_DNA"/>
</dbReference>